<keyword evidence="1" id="KW-0560">Oxidoreductase</keyword>
<proteinExistence type="predicted"/>
<protein>
    <submittedName>
        <fullName evidence="1">Glutamate synthase [NADPH] small chain</fullName>
        <ecNumber evidence="1">1.4.1.13</ecNumber>
    </submittedName>
</protein>
<evidence type="ECO:0000313" key="1">
    <source>
        <dbReference type="EMBL" id="VAW00442.1"/>
    </source>
</evidence>
<dbReference type="EMBL" id="UOEI01000283">
    <property type="protein sequence ID" value="VAW00442.1"/>
    <property type="molecule type" value="Genomic_DNA"/>
</dbReference>
<organism evidence="1">
    <name type="scientific">hydrothermal vent metagenome</name>
    <dbReference type="NCBI Taxonomy" id="652676"/>
    <lineage>
        <taxon>unclassified sequences</taxon>
        <taxon>metagenomes</taxon>
        <taxon>ecological metagenomes</taxon>
    </lineage>
</organism>
<name>A0A3B0SCV1_9ZZZZ</name>
<dbReference type="GO" id="GO:0004355">
    <property type="term" value="F:glutamate synthase (NADPH) activity"/>
    <property type="evidence" value="ECO:0007669"/>
    <property type="project" value="UniProtKB-EC"/>
</dbReference>
<gene>
    <name evidence="1" type="ORF">MNBD_ACTINO01-42</name>
</gene>
<dbReference type="AlphaFoldDB" id="A0A3B0SCV1"/>
<dbReference type="SUPFAM" id="SSF51395">
    <property type="entry name" value="FMN-linked oxidoreductases"/>
    <property type="match status" value="1"/>
</dbReference>
<reference evidence="1" key="1">
    <citation type="submission" date="2018-06" db="EMBL/GenBank/DDBJ databases">
        <authorList>
            <person name="Zhirakovskaya E."/>
        </authorList>
    </citation>
    <scope>NUCLEOTIDE SEQUENCE</scope>
</reference>
<accession>A0A3B0SCV1</accession>
<sequence>MSDRFQPITMEQLTDWVFTELEEKDSIFGISRRSFFVPSEDDRFRVPNYDQTLETPFGVAAGPHTQMAQNIVVAWLVGARFIELKTVQTLDELDVNKPCIDIEDEGYNVEWSQELKVHQSFDEYLRAWVLIHALHRKLGFPGDAPGMIFNMSVGYDLQGILQPNVQWYLDVMDDASAYLGPYLDIVAQRYPEMSDVDVPAQLSNTMTLSTMHGCPPEEIEQITTYLLEDRGLNTSVKCNPTLLGADRVRTIINDELGFTDVVIPDEAFGHDLKYVDAVPMFHNLKRIARREGLTFGLKLSNTLEVENHRPTFPDDDMMYMSGRALHAVTANLALRLSEEFRGDMLLSFAGGADAFNVTDLLRSGMTTITVCSDLLKTGGYLRMPQYLEELNNGLDKAEASDIADFVGKTALGEHHYSMFAEMLTTAVLADTGLAFGHDDAHDLSVYLCGEWDQPIPEVIRAWAVERGYDEAQAETLTTVAMRTLGRVNLRGYAQAVHSDWRYKNESFRMDHSKTSRKLGLFDCIEA</sequence>
<feature type="non-terminal residue" evidence="1">
    <location>
        <position position="526"/>
    </location>
</feature>
<dbReference type="EC" id="1.4.1.13" evidence="1"/>